<comment type="subunit">
    <text evidence="9">Component of the mitochondrial contact site and cristae organizing system (MICOS) complex.</text>
</comment>
<evidence type="ECO:0000256" key="1">
    <source>
        <dbReference type="ARBA" id="ARBA00002689"/>
    </source>
</evidence>
<evidence type="ECO:0000256" key="2">
    <source>
        <dbReference type="ARBA" id="ARBA00004434"/>
    </source>
</evidence>
<keyword evidence="5 9" id="KW-0999">Mitochondrion inner membrane</keyword>
<comment type="function">
    <text evidence="1 9">Component of the MICOS complex, a large protein complex of the mitochondrial inner membrane that plays crucial roles in the maintenance of crista junctions, inner membrane architecture, and formation of contact sites to the outer membrane.</text>
</comment>
<gene>
    <name evidence="10" type="ORF">MELIAE_LOCUS6959</name>
</gene>
<protein>
    <recommendedName>
        <fullName evidence="9">MICOS complex subunit MIC10</fullName>
    </recommendedName>
</protein>
<dbReference type="Pfam" id="PF04418">
    <property type="entry name" value="DUF543"/>
    <property type="match status" value="1"/>
</dbReference>
<evidence type="ECO:0000256" key="3">
    <source>
        <dbReference type="ARBA" id="ARBA00006792"/>
    </source>
</evidence>
<comment type="subcellular location">
    <subcellularLocation>
        <location evidence="2 9">Mitochondrion inner membrane</location>
        <topology evidence="2 9">Single-pass membrane protein</topology>
    </subcellularLocation>
</comment>
<evidence type="ECO:0000313" key="10">
    <source>
        <dbReference type="EMBL" id="CAH0555650.1"/>
    </source>
</evidence>
<keyword evidence="8 9" id="KW-0472">Membrane</keyword>
<evidence type="ECO:0000256" key="7">
    <source>
        <dbReference type="ARBA" id="ARBA00023128"/>
    </source>
</evidence>
<dbReference type="PANTHER" id="PTHR21304">
    <property type="entry name" value="MICOS COMPLEX SUBUNIT MIC10"/>
    <property type="match status" value="1"/>
</dbReference>
<dbReference type="GO" id="GO:0061617">
    <property type="term" value="C:MICOS complex"/>
    <property type="evidence" value="ECO:0007669"/>
    <property type="project" value="UniProtKB-UniRule"/>
</dbReference>
<evidence type="ECO:0000256" key="8">
    <source>
        <dbReference type="ARBA" id="ARBA00023136"/>
    </source>
</evidence>
<evidence type="ECO:0000313" key="11">
    <source>
        <dbReference type="Proteomes" id="UP001154078"/>
    </source>
</evidence>
<evidence type="ECO:0000256" key="6">
    <source>
        <dbReference type="ARBA" id="ARBA00022989"/>
    </source>
</evidence>
<dbReference type="PANTHER" id="PTHR21304:SF0">
    <property type="entry name" value="MICOS COMPLEX SUBUNIT MIC10"/>
    <property type="match status" value="1"/>
</dbReference>
<keyword evidence="7 9" id="KW-0496">Mitochondrion</keyword>
<sequence length="62" mass="6890">MEEENCFVEKKVDEQIHQNILGGVVKFGTGLFLGSLFSLLFFKRKKWPVVLGGGFGIGMANK</sequence>
<dbReference type="AlphaFoldDB" id="A0A9P0FGS5"/>
<feature type="transmembrane region" description="Helical" evidence="9">
    <location>
        <begin position="20"/>
        <end position="42"/>
    </location>
</feature>
<keyword evidence="11" id="KW-1185">Reference proteome</keyword>
<comment type="similarity">
    <text evidence="3 9">Belongs to the MICOS complex subunit Mic10 family.</text>
</comment>
<keyword evidence="6 9" id="KW-1133">Transmembrane helix</keyword>
<organism evidence="10 11">
    <name type="scientific">Brassicogethes aeneus</name>
    <name type="common">Rape pollen beetle</name>
    <name type="synonym">Meligethes aeneus</name>
    <dbReference type="NCBI Taxonomy" id="1431903"/>
    <lineage>
        <taxon>Eukaryota</taxon>
        <taxon>Metazoa</taxon>
        <taxon>Ecdysozoa</taxon>
        <taxon>Arthropoda</taxon>
        <taxon>Hexapoda</taxon>
        <taxon>Insecta</taxon>
        <taxon>Pterygota</taxon>
        <taxon>Neoptera</taxon>
        <taxon>Endopterygota</taxon>
        <taxon>Coleoptera</taxon>
        <taxon>Polyphaga</taxon>
        <taxon>Cucujiformia</taxon>
        <taxon>Nitidulidae</taxon>
        <taxon>Meligethinae</taxon>
        <taxon>Brassicogethes</taxon>
    </lineage>
</organism>
<evidence type="ECO:0000256" key="5">
    <source>
        <dbReference type="ARBA" id="ARBA00022792"/>
    </source>
</evidence>
<keyword evidence="4 9" id="KW-0812">Transmembrane</keyword>
<accession>A0A9P0FGS5</accession>
<evidence type="ECO:0000256" key="9">
    <source>
        <dbReference type="RuleBase" id="RU363011"/>
    </source>
</evidence>
<dbReference type="Proteomes" id="UP001154078">
    <property type="component" value="Chromosome 4"/>
</dbReference>
<dbReference type="InterPro" id="IPR007512">
    <property type="entry name" value="Mic10"/>
</dbReference>
<evidence type="ECO:0000256" key="4">
    <source>
        <dbReference type="ARBA" id="ARBA00022692"/>
    </source>
</evidence>
<dbReference type="EMBL" id="OV121135">
    <property type="protein sequence ID" value="CAH0555650.1"/>
    <property type="molecule type" value="Genomic_DNA"/>
</dbReference>
<reference evidence="10" key="1">
    <citation type="submission" date="2021-12" db="EMBL/GenBank/DDBJ databases">
        <authorList>
            <person name="King R."/>
        </authorList>
    </citation>
    <scope>NUCLEOTIDE SEQUENCE</scope>
</reference>
<proteinExistence type="inferred from homology"/>
<name>A0A9P0FGS5_BRAAE</name>